<keyword evidence="4 6" id="KW-0472">Membrane</keyword>
<organism evidence="7 8">
    <name type="scientific">Persicimonas caeni</name>
    <dbReference type="NCBI Taxonomy" id="2292766"/>
    <lineage>
        <taxon>Bacteria</taxon>
        <taxon>Deltaproteobacteria</taxon>
        <taxon>Bradymonadales</taxon>
        <taxon>Bradymonadaceae</taxon>
        <taxon>Persicimonas</taxon>
    </lineage>
</organism>
<dbReference type="OrthoDB" id="5378500at2"/>
<accession>A0A4Y6PM58</accession>
<dbReference type="Gene3D" id="2.40.30.170">
    <property type="match status" value="1"/>
</dbReference>
<dbReference type="InterPro" id="IPR050739">
    <property type="entry name" value="MFP"/>
</dbReference>
<evidence type="ECO:0000256" key="3">
    <source>
        <dbReference type="ARBA" id="ARBA00022989"/>
    </source>
</evidence>
<dbReference type="Proteomes" id="UP000315995">
    <property type="component" value="Chromosome"/>
</dbReference>
<dbReference type="EMBL" id="CP041186">
    <property type="protein sequence ID" value="QDG49406.1"/>
    <property type="molecule type" value="Genomic_DNA"/>
</dbReference>
<feature type="transmembrane region" description="Helical" evidence="6">
    <location>
        <begin position="20"/>
        <end position="37"/>
    </location>
</feature>
<evidence type="ECO:0000256" key="2">
    <source>
        <dbReference type="ARBA" id="ARBA00022692"/>
    </source>
</evidence>
<evidence type="ECO:0000256" key="1">
    <source>
        <dbReference type="ARBA" id="ARBA00004167"/>
    </source>
</evidence>
<keyword evidence="5" id="KW-0175">Coiled coil</keyword>
<dbReference type="GO" id="GO:0016020">
    <property type="term" value="C:membrane"/>
    <property type="evidence" value="ECO:0007669"/>
    <property type="project" value="UniProtKB-SubCell"/>
</dbReference>
<dbReference type="PANTHER" id="PTHR30386">
    <property type="entry name" value="MEMBRANE FUSION SUBUNIT OF EMRAB-TOLC MULTIDRUG EFFLUX PUMP"/>
    <property type="match status" value="1"/>
</dbReference>
<dbReference type="Gene3D" id="1.10.287.470">
    <property type="entry name" value="Helix hairpin bin"/>
    <property type="match status" value="1"/>
</dbReference>
<dbReference type="RefSeq" id="WP_141195904.1">
    <property type="nucleotide sequence ID" value="NZ_CP041186.1"/>
</dbReference>
<sequence length="387" mass="42550">MIFSRTTRAIEADLHGASKYWLVCLVLMCGAVGWWGVGARVSVWETSDAARVELVHGPTVVQAPEAGRLSMFEMQVGKRVAQGDALASLEVEQQRLHGERVRASIAAARAQIEAVDAEIAALDELLSGGAEAAQARARVVQSQLKRAELAVEFAERETARVRQLQKSGVSAPVELDEQEAALARARTEREELARALHSRRWDASATRAELRARRERGRRERAELRGTLGELEGKMAELDYEIERHTIRAPITGRLGEVRELHVGAVVSRAQQLGTIVGDGELHAVAFFEPSQVLGRLEAGKTARVELHGFPWPEFPVLRARVTQVAAAADNRDRTRVELALIDPPSSLPLRHGQPARIEVRVREQSPLDLLLRSIGMHLRGVSAVAQ</sequence>
<dbReference type="Gene3D" id="2.40.50.100">
    <property type="match status" value="2"/>
</dbReference>
<keyword evidence="3 6" id="KW-1133">Transmembrane helix</keyword>
<evidence type="ECO:0000256" key="4">
    <source>
        <dbReference type="ARBA" id="ARBA00023136"/>
    </source>
</evidence>
<keyword evidence="8" id="KW-1185">Reference proteome</keyword>
<evidence type="ECO:0000313" key="8">
    <source>
        <dbReference type="Proteomes" id="UP000315995"/>
    </source>
</evidence>
<feature type="coiled-coil region" evidence="5">
    <location>
        <begin position="105"/>
        <end position="227"/>
    </location>
</feature>
<dbReference type="AlphaFoldDB" id="A0A4Y6PM58"/>
<gene>
    <name evidence="7" type="ORF">FIV42_01230</name>
</gene>
<evidence type="ECO:0000256" key="5">
    <source>
        <dbReference type="SAM" id="Coils"/>
    </source>
</evidence>
<evidence type="ECO:0000256" key="6">
    <source>
        <dbReference type="SAM" id="Phobius"/>
    </source>
</evidence>
<accession>A0A5B8XZN2</accession>
<proteinExistence type="predicted"/>
<reference evidence="7 8" key="1">
    <citation type="submission" date="2019-06" db="EMBL/GenBank/DDBJ databases">
        <title>Persicimonas caeni gen. nov., sp. nov., a predatory bacterium isolated from solar saltern.</title>
        <authorList>
            <person name="Wang S."/>
        </authorList>
    </citation>
    <scope>NUCLEOTIDE SEQUENCE [LARGE SCALE GENOMIC DNA]</scope>
    <source>
        <strain evidence="7 8">YN101</strain>
    </source>
</reference>
<dbReference type="SUPFAM" id="SSF56954">
    <property type="entry name" value="Outer membrane efflux proteins (OEP)"/>
    <property type="match status" value="1"/>
</dbReference>
<comment type="subcellular location">
    <subcellularLocation>
        <location evidence="1">Membrane</location>
        <topology evidence="1">Single-pass membrane protein</topology>
    </subcellularLocation>
</comment>
<protein>
    <submittedName>
        <fullName evidence="7">HlyD family efflux transporter periplasmic adaptor subunit</fullName>
    </submittedName>
</protein>
<name>A0A4Y6PM58_PERCE</name>
<keyword evidence="2 6" id="KW-0812">Transmembrane</keyword>
<evidence type="ECO:0000313" key="7">
    <source>
        <dbReference type="EMBL" id="QDG49406.1"/>
    </source>
</evidence>
<dbReference type="PANTHER" id="PTHR30386:SF26">
    <property type="entry name" value="TRANSPORT PROTEIN COMB"/>
    <property type="match status" value="1"/>
</dbReference>